<dbReference type="FunFam" id="1.10.10.10:FF:000001">
    <property type="entry name" value="LysR family transcriptional regulator"/>
    <property type="match status" value="1"/>
</dbReference>
<evidence type="ECO:0000256" key="1">
    <source>
        <dbReference type="ARBA" id="ARBA00009437"/>
    </source>
</evidence>
<comment type="similarity">
    <text evidence="1">Belongs to the LysR transcriptional regulatory family.</text>
</comment>
<name>A0AAE3D3B6_9HYPH</name>
<dbReference type="RefSeq" id="WP_220230709.1">
    <property type="nucleotide sequence ID" value="NZ_JAICBX010000005.1"/>
</dbReference>
<dbReference type="InterPro" id="IPR036388">
    <property type="entry name" value="WH-like_DNA-bd_sf"/>
</dbReference>
<evidence type="ECO:0000313" key="6">
    <source>
        <dbReference type="EMBL" id="MBW8639982.1"/>
    </source>
</evidence>
<gene>
    <name evidence="6" type="ORF">K1W69_22495</name>
</gene>
<dbReference type="InterPro" id="IPR000847">
    <property type="entry name" value="LysR_HTH_N"/>
</dbReference>
<dbReference type="AlphaFoldDB" id="A0AAE3D3B6"/>
<dbReference type="InterPro" id="IPR036390">
    <property type="entry name" value="WH_DNA-bd_sf"/>
</dbReference>
<feature type="domain" description="HTH lysR-type" evidence="5">
    <location>
        <begin position="15"/>
        <end position="72"/>
    </location>
</feature>
<dbReference type="Pfam" id="PF03466">
    <property type="entry name" value="LysR_substrate"/>
    <property type="match status" value="1"/>
</dbReference>
<keyword evidence="3" id="KW-0238">DNA-binding</keyword>
<dbReference type="Proteomes" id="UP001196509">
    <property type="component" value="Unassembled WGS sequence"/>
</dbReference>
<evidence type="ECO:0000256" key="2">
    <source>
        <dbReference type="ARBA" id="ARBA00023015"/>
    </source>
</evidence>
<organism evidence="6 7">
    <name type="scientific">Flavimaribacter sediminis</name>
    <dbReference type="NCBI Taxonomy" id="2865987"/>
    <lineage>
        <taxon>Bacteria</taxon>
        <taxon>Pseudomonadati</taxon>
        <taxon>Pseudomonadota</taxon>
        <taxon>Alphaproteobacteria</taxon>
        <taxon>Hyphomicrobiales</taxon>
        <taxon>Rhizobiaceae</taxon>
        <taxon>Flavimaribacter</taxon>
    </lineage>
</organism>
<dbReference type="PANTHER" id="PTHR30419">
    <property type="entry name" value="HTH-TYPE TRANSCRIPTIONAL REGULATOR YBHD"/>
    <property type="match status" value="1"/>
</dbReference>
<sequence length="315" mass="35382">MDLTNGKTGNLDWQPELRTLRYFLCVAEEKNMTRASERLRIAQPALSRQIARLEEGLGVAVFKRTPRGVELTDAGEILQRRIYAVMAQITQAHHDVTAHTEAPRGVVVVGMPPTPGEFIVPPLLAEMKAKYPEIELRFVEGFSRDLESKLGRGEIGLAVMHDAPLQDDIETSELLVEHLYLIGPHGSLDRPSYTLREAISLPLIMPSRPNYLRILVDKHADAIGEELNIVQRVDGVWHLKSLVRHGHGFTILTYGGVLSEIQQGTLEARPITEPRIDWTLCIATKADQRRKKAIQIVEHTTRVIVADLVARGIWR</sequence>
<dbReference type="Pfam" id="PF00126">
    <property type="entry name" value="HTH_1"/>
    <property type="match status" value="1"/>
</dbReference>
<dbReference type="EMBL" id="JAICBX010000005">
    <property type="protein sequence ID" value="MBW8639982.1"/>
    <property type="molecule type" value="Genomic_DNA"/>
</dbReference>
<dbReference type="InterPro" id="IPR005119">
    <property type="entry name" value="LysR_subst-bd"/>
</dbReference>
<evidence type="ECO:0000259" key="5">
    <source>
        <dbReference type="PROSITE" id="PS50931"/>
    </source>
</evidence>
<dbReference type="GO" id="GO:0005829">
    <property type="term" value="C:cytosol"/>
    <property type="evidence" value="ECO:0007669"/>
    <property type="project" value="TreeGrafter"/>
</dbReference>
<dbReference type="PRINTS" id="PR00039">
    <property type="entry name" value="HTHLYSR"/>
</dbReference>
<dbReference type="GO" id="GO:0003677">
    <property type="term" value="F:DNA binding"/>
    <property type="evidence" value="ECO:0007669"/>
    <property type="project" value="UniProtKB-KW"/>
</dbReference>
<protein>
    <submittedName>
        <fullName evidence="6">LysR family transcriptional regulator</fullName>
    </submittedName>
</protein>
<dbReference type="Gene3D" id="3.40.190.290">
    <property type="match status" value="1"/>
</dbReference>
<dbReference type="Gene3D" id="1.10.10.10">
    <property type="entry name" value="Winged helix-like DNA-binding domain superfamily/Winged helix DNA-binding domain"/>
    <property type="match status" value="1"/>
</dbReference>
<keyword evidence="4" id="KW-0804">Transcription</keyword>
<dbReference type="PROSITE" id="PS50931">
    <property type="entry name" value="HTH_LYSR"/>
    <property type="match status" value="1"/>
</dbReference>
<dbReference type="SUPFAM" id="SSF46785">
    <property type="entry name" value="Winged helix' DNA-binding domain"/>
    <property type="match status" value="1"/>
</dbReference>
<dbReference type="GO" id="GO:0003700">
    <property type="term" value="F:DNA-binding transcription factor activity"/>
    <property type="evidence" value="ECO:0007669"/>
    <property type="project" value="InterPro"/>
</dbReference>
<reference evidence="6" key="1">
    <citation type="submission" date="2021-08" db="EMBL/GenBank/DDBJ databases">
        <title>Hoeflea bacterium WL0058 sp. nov., isolated from the sediment.</title>
        <authorList>
            <person name="Wang L."/>
            <person name="Zhang D."/>
        </authorList>
    </citation>
    <scope>NUCLEOTIDE SEQUENCE</scope>
    <source>
        <strain evidence="6">WL0058</strain>
    </source>
</reference>
<keyword evidence="7" id="KW-1185">Reference proteome</keyword>
<evidence type="ECO:0000256" key="3">
    <source>
        <dbReference type="ARBA" id="ARBA00023125"/>
    </source>
</evidence>
<accession>A0AAE3D3B6</accession>
<evidence type="ECO:0000256" key="4">
    <source>
        <dbReference type="ARBA" id="ARBA00023163"/>
    </source>
</evidence>
<comment type="caution">
    <text evidence="6">The sequence shown here is derived from an EMBL/GenBank/DDBJ whole genome shotgun (WGS) entry which is preliminary data.</text>
</comment>
<dbReference type="SUPFAM" id="SSF53850">
    <property type="entry name" value="Periplasmic binding protein-like II"/>
    <property type="match status" value="1"/>
</dbReference>
<evidence type="ECO:0000313" key="7">
    <source>
        <dbReference type="Proteomes" id="UP001196509"/>
    </source>
</evidence>
<proteinExistence type="inferred from homology"/>
<keyword evidence="2" id="KW-0805">Transcription regulation</keyword>
<dbReference type="InterPro" id="IPR050950">
    <property type="entry name" value="HTH-type_LysR_regulators"/>
</dbReference>